<evidence type="ECO:0000259" key="2">
    <source>
        <dbReference type="PROSITE" id="PS51272"/>
    </source>
</evidence>
<feature type="domain" description="SLH" evidence="2">
    <location>
        <begin position="153"/>
        <end position="216"/>
    </location>
</feature>
<keyword evidence="1" id="KW-0732">Signal</keyword>
<dbReference type="RefSeq" id="WP_076113587.1">
    <property type="nucleotide sequence ID" value="NZ_MPTB01000045.1"/>
</dbReference>
<dbReference type="Gene3D" id="3.10.50.10">
    <property type="match status" value="1"/>
</dbReference>
<keyword evidence="5" id="KW-1185">Reference proteome</keyword>
<dbReference type="SUPFAM" id="SSF51445">
    <property type="entry name" value="(Trans)glycosidases"/>
    <property type="match status" value="1"/>
</dbReference>
<dbReference type="PANTHER" id="PTHR46066">
    <property type="entry name" value="CHITINASE DOMAIN-CONTAINING PROTEIN 1 FAMILY MEMBER"/>
    <property type="match status" value="1"/>
</dbReference>
<dbReference type="InterPro" id="IPR001223">
    <property type="entry name" value="Glyco_hydro18_cat"/>
</dbReference>
<name>A0ABX3H341_PAEBO</name>
<proteinExistence type="predicted"/>
<comment type="caution">
    <text evidence="4">The sequence shown here is derived from an EMBL/GenBank/DDBJ whole genome shotgun (WGS) entry which is preliminary data.</text>
</comment>
<feature type="domain" description="SLH" evidence="2">
    <location>
        <begin position="29"/>
        <end position="89"/>
    </location>
</feature>
<dbReference type="Gene3D" id="3.20.20.80">
    <property type="entry name" value="Glycosidases"/>
    <property type="match status" value="1"/>
</dbReference>
<dbReference type="SMART" id="SM00636">
    <property type="entry name" value="Glyco_18"/>
    <property type="match status" value="1"/>
</dbReference>
<evidence type="ECO:0000259" key="3">
    <source>
        <dbReference type="PROSITE" id="PS51910"/>
    </source>
</evidence>
<protein>
    <recommendedName>
        <fullName evidence="6">Glycoside hydrolase</fullName>
    </recommendedName>
</protein>
<reference evidence="4 5" key="1">
    <citation type="submission" date="2016-10" db="EMBL/GenBank/DDBJ databases">
        <title>Paenibacillus species isolates.</title>
        <authorList>
            <person name="Beno S.M."/>
        </authorList>
    </citation>
    <scope>NUCLEOTIDE SEQUENCE [LARGE SCALE GENOMIC DNA]</scope>
    <source>
        <strain evidence="4 5">FSL H7-0744</strain>
    </source>
</reference>
<organism evidence="4 5">
    <name type="scientific">Paenibacillus borealis</name>
    <dbReference type="NCBI Taxonomy" id="160799"/>
    <lineage>
        <taxon>Bacteria</taxon>
        <taxon>Bacillati</taxon>
        <taxon>Bacillota</taxon>
        <taxon>Bacilli</taxon>
        <taxon>Bacillales</taxon>
        <taxon>Paenibacillaceae</taxon>
        <taxon>Paenibacillus</taxon>
    </lineage>
</organism>
<dbReference type="InterPro" id="IPR029070">
    <property type="entry name" value="Chitinase_insertion_sf"/>
</dbReference>
<dbReference type="InterPro" id="IPR011583">
    <property type="entry name" value="Chitinase_II/V-like_cat"/>
</dbReference>
<evidence type="ECO:0000313" key="5">
    <source>
        <dbReference type="Proteomes" id="UP000187412"/>
    </source>
</evidence>
<dbReference type="PROSITE" id="PS51910">
    <property type="entry name" value="GH18_2"/>
    <property type="match status" value="1"/>
</dbReference>
<dbReference type="EMBL" id="MPTB01000045">
    <property type="protein sequence ID" value="OMD41542.1"/>
    <property type="molecule type" value="Genomic_DNA"/>
</dbReference>
<dbReference type="Proteomes" id="UP000187412">
    <property type="component" value="Unassembled WGS sequence"/>
</dbReference>
<evidence type="ECO:0000313" key="4">
    <source>
        <dbReference type="EMBL" id="OMD41542.1"/>
    </source>
</evidence>
<accession>A0ABX3H341</accession>
<dbReference type="InterPro" id="IPR001119">
    <property type="entry name" value="SLH_dom"/>
</dbReference>
<gene>
    <name evidence="4" type="ORF">BSK56_27075</name>
</gene>
<dbReference type="PANTHER" id="PTHR46066:SF2">
    <property type="entry name" value="CHITINASE DOMAIN-CONTAINING PROTEIN 1"/>
    <property type="match status" value="1"/>
</dbReference>
<dbReference type="Pfam" id="PF00704">
    <property type="entry name" value="Glyco_hydro_18"/>
    <property type="match status" value="1"/>
</dbReference>
<evidence type="ECO:0008006" key="6">
    <source>
        <dbReference type="Google" id="ProtNLM"/>
    </source>
</evidence>
<dbReference type="InterPro" id="IPR017853">
    <property type="entry name" value="GH"/>
</dbReference>
<dbReference type="Pfam" id="PF00395">
    <property type="entry name" value="SLH"/>
    <property type="match status" value="3"/>
</dbReference>
<feature type="signal peptide" evidence="1">
    <location>
        <begin position="1"/>
        <end position="23"/>
    </location>
</feature>
<feature type="domain" description="GH18" evidence="3">
    <location>
        <begin position="221"/>
        <end position="532"/>
    </location>
</feature>
<sequence>MKAILGRFIIAAAAVICSTSMFCQHILADGRLPFDDINTSYAQKEIIDLYNKKLITGTSLTSFSPAKFMTRAEFITVLERLLKLDPVASPVTDFTDVVKSEWYYGPIQAAVQLNLASGTSETTFAPKRAVTRQEAAVWMAGALQQTNGKSANLTAYKDSNCIAAWARDSVAAVSKLGLMNGDEKGYFRPTDAITRQEATVLIYRVLQNKSWATELESEPHKHIVIGWQYGQTTADYKSTILKSNVNILSPRWYFVGRSGMVTDSTEISLVSWAKTKDKEIWAMVGNRSDQEATHLMLSSITARNTAITQLAAMVSKYDIDGLNIDFENVKAADRKYFTDFIALLAERLHGVNATLSIDVSPDLGTDWTEAFDYAALGEQVDYVVMMGYDEHYGGSVNPGSNASLPYIINAVETLLKVVSNDKVILALPFYNRDWMLKQNGTVSSSEFITFTEQNQRISTYSMRPLWNESLAQYVAGYTDNAMQHLIWIEDGRSLIAKYHFAVTKNLAGVAYWYIGGESPDIWTSMSNAEKYYGYSFLNNTTP</sequence>
<feature type="domain" description="SLH" evidence="2">
    <location>
        <begin position="90"/>
        <end position="152"/>
    </location>
</feature>
<dbReference type="PROSITE" id="PS51272">
    <property type="entry name" value="SLH"/>
    <property type="match status" value="3"/>
</dbReference>
<evidence type="ECO:0000256" key="1">
    <source>
        <dbReference type="SAM" id="SignalP"/>
    </source>
</evidence>
<feature type="chain" id="PRO_5045697256" description="Glycoside hydrolase" evidence="1">
    <location>
        <begin position="24"/>
        <end position="542"/>
    </location>
</feature>